<dbReference type="RefSeq" id="WP_405277698.1">
    <property type="nucleotide sequence ID" value="NZ_CP144380.1"/>
</dbReference>
<dbReference type="Pfam" id="PF05402">
    <property type="entry name" value="PqqD"/>
    <property type="match status" value="1"/>
</dbReference>
<organism evidence="1 2">
    <name type="scientific">Gaopeijia maritima</name>
    <dbReference type="NCBI Taxonomy" id="3119007"/>
    <lineage>
        <taxon>Bacteria</taxon>
        <taxon>Pseudomonadati</taxon>
        <taxon>Gemmatimonadota</taxon>
        <taxon>Longimicrobiia</taxon>
        <taxon>Gaopeijiales</taxon>
        <taxon>Gaopeijiaceae</taxon>
        <taxon>Gaopeijia</taxon>
    </lineage>
</organism>
<sequence>MTKPSQLPVPHPAVLFRPISEGAVLLHGDDEVYFGLDEVGARIWQLLPPHSGTLDEVVAALQAAYPEVDAETLRVDASDLLAELRAAGLVTDAG</sequence>
<dbReference type="EMBL" id="JBBHLI010000001">
    <property type="protein sequence ID" value="MEK9500059.1"/>
    <property type="molecule type" value="Genomic_DNA"/>
</dbReference>
<name>A0ABU9E7I1_9BACT</name>
<gene>
    <name evidence="1" type="ORF">WI372_03635</name>
</gene>
<evidence type="ECO:0000313" key="2">
    <source>
        <dbReference type="Proteomes" id="UP001484239"/>
    </source>
</evidence>
<dbReference type="Gene3D" id="1.10.10.1150">
    <property type="entry name" value="Coenzyme PQQ synthesis protein D (PqqD)"/>
    <property type="match status" value="1"/>
</dbReference>
<dbReference type="InterPro" id="IPR041881">
    <property type="entry name" value="PqqD_sf"/>
</dbReference>
<keyword evidence="2" id="KW-1185">Reference proteome</keyword>
<evidence type="ECO:0000313" key="1">
    <source>
        <dbReference type="EMBL" id="MEK9500059.1"/>
    </source>
</evidence>
<reference evidence="1 2" key="1">
    <citation type="submission" date="2024-02" db="EMBL/GenBank/DDBJ databases">
        <title>A novel Gemmatimonadota bacterium.</title>
        <authorList>
            <person name="Du Z.-J."/>
            <person name="Ye Y.-Q."/>
        </authorList>
    </citation>
    <scope>NUCLEOTIDE SEQUENCE [LARGE SCALE GENOMIC DNA]</scope>
    <source>
        <strain evidence="1 2">DH-20</strain>
    </source>
</reference>
<comment type="caution">
    <text evidence="1">The sequence shown here is derived from an EMBL/GenBank/DDBJ whole genome shotgun (WGS) entry which is preliminary data.</text>
</comment>
<accession>A0ABU9E7I1</accession>
<dbReference type="Proteomes" id="UP001484239">
    <property type="component" value="Unassembled WGS sequence"/>
</dbReference>
<dbReference type="InterPro" id="IPR008792">
    <property type="entry name" value="PQQD"/>
</dbReference>
<proteinExistence type="predicted"/>
<protein>
    <submittedName>
        <fullName evidence="1">PqqD family protein</fullName>
    </submittedName>
</protein>